<dbReference type="GO" id="GO:0005576">
    <property type="term" value="C:extracellular region"/>
    <property type="evidence" value="ECO:0007669"/>
    <property type="project" value="UniProtKB-SubCell"/>
</dbReference>
<evidence type="ECO:0000256" key="2">
    <source>
        <dbReference type="ARBA" id="ARBA00004371"/>
    </source>
</evidence>
<comment type="caution">
    <text evidence="23">The sequence shown here is derived from an EMBL/GenBank/DDBJ whole genome shotgun (WGS) entry which is preliminary data.</text>
</comment>
<comment type="subcellular location">
    <subcellularLocation>
        <location evidence="1">Endoplasmic reticulum</location>
    </subcellularLocation>
    <subcellularLocation>
        <location evidence="3">Golgi apparatus</location>
    </subcellularLocation>
    <subcellularLocation>
        <location evidence="2">Lysosome</location>
    </subcellularLocation>
    <subcellularLocation>
        <location evidence="4">Secreted</location>
    </subcellularLocation>
</comment>
<accession>A0A3L7ZUG9</accession>
<dbReference type="EMBL" id="SRYM01000003">
    <property type="protein sequence ID" value="TGY62901.1"/>
    <property type="molecule type" value="Genomic_DNA"/>
</dbReference>
<evidence type="ECO:0000256" key="3">
    <source>
        <dbReference type="ARBA" id="ARBA00004555"/>
    </source>
</evidence>
<evidence type="ECO:0000256" key="5">
    <source>
        <dbReference type="ARBA" id="ARBA00014116"/>
    </source>
</evidence>
<dbReference type="Gene3D" id="3.50.30.30">
    <property type="match status" value="1"/>
</dbReference>
<dbReference type="Gene3D" id="3.40.630.10">
    <property type="entry name" value="Zn peptidases"/>
    <property type="match status" value="1"/>
</dbReference>
<name>A0A3L7ZUG9_PARDI</name>
<keyword evidence="14" id="KW-0333">Golgi apparatus</keyword>
<evidence type="ECO:0000313" key="26">
    <source>
        <dbReference type="Proteomes" id="UP000310032"/>
    </source>
</evidence>
<evidence type="ECO:0000256" key="17">
    <source>
        <dbReference type="ARBA" id="ARBA00023180"/>
    </source>
</evidence>
<dbReference type="EMBL" id="RAYI01000006">
    <property type="protein sequence ID" value="RLT74612.1"/>
    <property type="molecule type" value="Genomic_DNA"/>
</dbReference>
<dbReference type="RefSeq" id="WP_121735164.1">
    <property type="nucleotide sequence ID" value="NZ_QXXG01000012.1"/>
</dbReference>
<dbReference type="GO" id="GO:0006508">
    <property type="term" value="P:proteolysis"/>
    <property type="evidence" value="ECO:0007669"/>
    <property type="project" value="UniProtKB-KW"/>
</dbReference>
<dbReference type="Pfam" id="PF04389">
    <property type="entry name" value="Peptidase_M28"/>
    <property type="match status" value="1"/>
</dbReference>
<dbReference type="InterPro" id="IPR039866">
    <property type="entry name" value="CPQ"/>
</dbReference>
<evidence type="ECO:0000256" key="16">
    <source>
        <dbReference type="ARBA" id="ARBA00023145"/>
    </source>
</evidence>
<keyword evidence="18" id="KW-0458">Lysosome</keyword>
<organism evidence="23 25">
    <name type="scientific">Parabacteroides distasonis</name>
    <dbReference type="NCBI Taxonomy" id="823"/>
    <lineage>
        <taxon>Bacteria</taxon>
        <taxon>Pseudomonadati</taxon>
        <taxon>Bacteroidota</taxon>
        <taxon>Bacteroidia</taxon>
        <taxon>Bacteroidales</taxon>
        <taxon>Tannerellaceae</taxon>
        <taxon>Parabacteroides</taxon>
    </lineage>
</organism>
<keyword evidence="8" id="KW-0645">Protease</keyword>
<evidence type="ECO:0000256" key="21">
    <source>
        <dbReference type="SAM" id="SignalP"/>
    </source>
</evidence>
<evidence type="ECO:0000256" key="9">
    <source>
        <dbReference type="ARBA" id="ARBA00022723"/>
    </source>
</evidence>
<dbReference type="PANTHER" id="PTHR12053">
    <property type="entry name" value="PROTEASE FAMILY M28 PLASMA GLUTAMATE CARBOXYPEPTIDASE-RELATED"/>
    <property type="match status" value="1"/>
</dbReference>
<protein>
    <recommendedName>
        <fullName evidence="5">Carboxypeptidase Q</fullName>
    </recommendedName>
    <alternativeName>
        <fullName evidence="20">Plasma glutamate carboxypeptidase</fullName>
    </alternativeName>
</protein>
<keyword evidence="13" id="KW-0862">Zinc</keyword>
<keyword evidence="10 21" id="KW-0732">Signal</keyword>
<keyword evidence="15" id="KW-0482">Metalloprotease</keyword>
<keyword evidence="7" id="KW-0121">Carboxypeptidase</keyword>
<keyword evidence="11 23" id="KW-0378">Hydrolase</keyword>
<evidence type="ECO:0000256" key="14">
    <source>
        <dbReference type="ARBA" id="ARBA00023034"/>
    </source>
</evidence>
<keyword evidence="17" id="KW-0325">Glycoprotein</keyword>
<dbReference type="GO" id="GO:0004180">
    <property type="term" value="F:carboxypeptidase activity"/>
    <property type="evidence" value="ECO:0007669"/>
    <property type="project" value="UniProtKB-KW"/>
</dbReference>
<keyword evidence="16" id="KW-0865">Zymogen</keyword>
<evidence type="ECO:0000313" key="23">
    <source>
        <dbReference type="EMBL" id="RLT74612.1"/>
    </source>
</evidence>
<dbReference type="Proteomes" id="UP000310032">
    <property type="component" value="Unassembled WGS sequence"/>
</dbReference>
<comment type="subunit">
    <text evidence="19">Homodimer. The monomeric form is inactive while the homodimer is active.</text>
</comment>
<evidence type="ECO:0000313" key="25">
    <source>
        <dbReference type="Proteomes" id="UP000278164"/>
    </source>
</evidence>
<dbReference type="PANTHER" id="PTHR12053:SF3">
    <property type="entry name" value="CARBOXYPEPTIDASE Q"/>
    <property type="match status" value="1"/>
</dbReference>
<feature type="domain" description="Peptidase M28" evidence="22">
    <location>
        <begin position="287"/>
        <end position="478"/>
    </location>
</feature>
<keyword evidence="6" id="KW-0964">Secreted</keyword>
<dbReference type="OrthoDB" id="9769665at2"/>
<dbReference type="GO" id="GO:0005764">
    <property type="term" value="C:lysosome"/>
    <property type="evidence" value="ECO:0007669"/>
    <property type="project" value="UniProtKB-SubCell"/>
</dbReference>
<evidence type="ECO:0000256" key="12">
    <source>
        <dbReference type="ARBA" id="ARBA00022824"/>
    </source>
</evidence>
<dbReference type="GO" id="GO:0070573">
    <property type="term" value="F:metallodipeptidase activity"/>
    <property type="evidence" value="ECO:0007669"/>
    <property type="project" value="InterPro"/>
</dbReference>
<evidence type="ECO:0000256" key="15">
    <source>
        <dbReference type="ARBA" id="ARBA00023049"/>
    </source>
</evidence>
<dbReference type="AlphaFoldDB" id="A0A3L7ZUG9"/>
<evidence type="ECO:0000259" key="22">
    <source>
        <dbReference type="Pfam" id="PF04389"/>
    </source>
</evidence>
<reference evidence="23 25" key="1">
    <citation type="submission" date="2018-09" db="EMBL/GenBank/DDBJ databases">
        <title>Murine metabolic-syndrome-specific gut microbial biobank.</title>
        <authorList>
            <person name="Liu C."/>
        </authorList>
    </citation>
    <scope>NUCLEOTIDE SEQUENCE [LARGE SCALE GENOMIC DNA]</scope>
    <source>
        <strain evidence="23 25">8-P5</strain>
    </source>
</reference>
<evidence type="ECO:0000256" key="1">
    <source>
        <dbReference type="ARBA" id="ARBA00004240"/>
    </source>
</evidence>
<evidence type="ECO:0000313" key="24">
    <source>
        <dbReference type="EMBL" id="TGY62901.1"/>
    </source>
</evidence>
<proteinExistence type="predicted"/>
<reference evidence="24 26" key="2">
    <citation type="submission" date="2019-04" db="EMBL/GenBank/DDBJ databases">
        <title>Microbes associate with the intestines of laboratory mice.</title>
        <authorList>
            <person name="Navarre W."/>
            <person name="Wong E."/>
            <person name="Huang K."/>
            <person name="Tropini C."/>
            <person name="Ng K."/>
            <person name="Yu B."/>
        </authorList>
    </citation>
    <scope>NUCLEOTIDE SEQUENCE [LARGE SCALE GENOMIC DNA]</scope>
    <source>
        <strain evidence="24 26">NM39_I3</strain>
    </source>
</reference>
<evidence type="ECO:0000256" key="4">
    <source>
        <dbReference type="ARBA" id="ARBA00004613"/>
    </source>
</evidence>
<evidence type="ECO:0000256" key="19">
    <source>
        <dbReference type="ARBA" id="ARBA00025833"/>
    </source>
</evidence>
<dbReference type="Proteomes" id="UP000278164">
    <property type="component" value="Unassembled WGS sequence"/>
</dbReference>
<gene>
    <name evidence="23" type="ORF">D7V78_04385</name>
    <name evidence="24" type="ORF">E5342_01950</name>
</gene>
<dbReference type="SUPFAM" id="SSF53187">
    <property type="entry name" value="Zn-dependent exopeptidases"/>
    <property type="match status" value="1"/>
</dbReference>
<evidence type="ECO:0000256" key="18">
    <source>
        <dbReference type="ARBA" id="ARBA00023228"/>
    </source>
</evidence>
<feature type="chain" id="PRO_5033799823" description="Carboxypeptidase Q" evidence="21">
    <location>
        <begin position="21"/>
        <end position="514"/>
    </location>
</feature>
<evidence type="ECO:0000256" key="10">
    <source>
        <dbReference type="ARBA" id="ARBA00022729"/>
    </source>
</evidence>
<evidence type="ECO:0000256" key="11">
    <source>
        <dbReference type="ARBA" id="ARBA00022801"/>
    </source>
</evidence>
<sequence>MRKFLLLAIAAYAANLMTYAQTCLDDALAYRVKNEAFNNSKIEDLSQFMTDDLGPRLAASKMKLRAEKMVINKLEELGLSNPRAEFAFEFAKGGWDNEKNYVAMTAPYYCSFAANPKAWSGSTDGLVKGECVVIDVKEKADLEKYKGKLAGKIVLMPVQQTYEIRFDPLASRYTDKELAELEKDPRPANARRHTMPSNWQAMRELQNAIDKMLREELVLAVVSGSGTFNVPSSRGVQYKQGDPEPTPEIVLPIEDHGRMVRMLNKGQKVEMELDVKNSFTNNPQINNVIAEIPGSDPKLKNEIVLIGAHLDSWHGGTGGADNASGCIVMMEAMRIIRSLGISPKRTIRLALWGGEEQGLYGSRGYASKYLYDTDKKKTLPGYEKFALYLNMDNGSGRFRGIYLEENDLAVPFFEAWKKPLESLGFRTLSLRKTGGTDHLSFTRIGLPAYQFIQDELEYERTYHTTMDTYERLSLDDLKVDAAITAWLVLNASMDGARIPAKPGYPENIPASSMW</sequence>
<evidence type="ECO:0000256" key="20">
    <source>
        <dbReference type="ARBA" id="ARBA00033328"/>
    </source>
</evidence>
<evidence type="ECO:0000256" key="6">
    <source>
        <dbReference type="ARBA" id="ARBA00022525"/>
    </source>
</evidence>
<dbReference type="InterPro" id="IPR007484">
    <property type="entry name" value="Peptidase_M28"/>
</dbReference>
<evidence type="ECO:0000256" key="7">
    <source>
        <dbReference type="ARBA" id="ARBA00022645"/>
    </source>
</evidence>
<keyword evidence="12" id="KW-0256">Endoplasmic reticulum</keyword>
<evidence type="ECO:0000256" key="8">
    <source>
        <dbReference type="ARBA" id="ARBA00022670"/>
    </source>
</evidence>
<dbReference type="GO" id="GO:0046872">
    <property type="term" value="F:metal ion binding"/>
    <property type="evidence" value="ECO:0007669"/>
    <property type="project" value="UniProtKB-KW"/>
</dbReference>
<keyword evidence="9" id="KW-0479">Metal-binding</keyword>
<evidence type="ECO:0000256" key="13">
    <source>
        <dbReference type="ARBA" id="ARBA00022833"/>
    </source>
</evidence>
<feature type="signal peptide" evidence="21">
    <location>
        <begin position="1"/>
        <end position="20"/>
    </location>
</feature>